<dbReference type="EMBL" id="CP120997">
    <property type="protein sequence ID" value="WLQ36008.1"/>
    <property type="molecule type" value="Genomic_DNA"/>
</dbReference>
<dbReference type="InterPro" id="IPR007278">
    <property type="entry name" value="DUF397"/>
</dbReference>
<evidence type="ECO:0000313" key="2">
    <source>
        <dbReference type="EMBL" id="WLQ36008.1"/>
    </source>
</evidence>
<evidence type="ECO:0000313" key="3">
    <source>
        <dbReference type="Proteomes" id="UP001239522"/>
    </source>
</evidence>
<organism evidence="2 3">
    <name type="scientific">Streptomyces castrisilvae</name>
    <dbReference type="NCBI Taxonomy" id="3033811"/>
    <lineage>
        <taxon>Bacteria</taxon>
        <taxon>Bacillati</taxon>
        <taxon>Actinomycetota</taxon>
        <taxon>Actinomycetes</taxon>
        <taxon>Kitasatosporales</taxon>
        <taxon>Streptomycetaceae</taxon>
        <taxon>Streptomyces</taxon>
    </lineage>
</organism>
<proteinExistence type="predicted"/>
<dbReference type="Proteomes" id="UP001239522">
    <property type="component" value="Chromosome"/>
</dbReference>
<reference evidence="2 3" key="1">
    <citation type="submission" date="2023-03" db="EMBL/GenBank/DDBJ databases">
        <title>Isolation and description of six Streptomyces strains from soil environments, able to metabolize different microbial glucans.</title>
        <authorList>
            <person name="Widen T."/>
            <person name="Larsbrink J."/>
        </authorList>
    </citation>
    <scope>NUCLEOTIDE SEQUENCE [LARGE SCALE GENOMIC DNA]</scope>
    <source>
        <strain evidence="2 3">Mut1</strain>
    </source>
</reference>
<gene>
    <name evidence="2" type="ORF">P8A18_22395</name>
</gene>
<accession>A0ABY9HN80</accession>
<evidence type="ECO:0000259" key="1">
    <source>
        <dbReference type="Pfam" id="PF04149"/>
    </source>
</evidence>
<name>A0ABY9HN80_9ACTN</name>
<sequence length="61" mass="6843">MPQIPNWRTSSYTQTETCVEVADNDPAAVLVRDTKDRDLGTLFVPPTAWASFVEFSKVVKI</sequence>
<dbReference type="RefSeq" id="WP_306057019.1">
    <property type="nucleotide sequence ID" value="NZ_CP120997.1"/>
</dbReference>
<dbReference type="Pfam" id="PF04149">
    <property type="entry name" value="DUF397"/>
    <property type="match status" value="1"/>
</dbReference>
<keyword evidence="3" id="KW-1185">Reference proteome</keyword>
<feature type="domain" description="DUF397" evidence="1">
    <location>
        <begin position="6"/>
        <end position="54"/>
    </location>
</feature>
<protein>
    <submittedName>
        <fullName evidence="2">DUF397 domain-containing protein</fullName>
    </submittedName>
</protein>